<keyword evidence="1" id="KW-0472">Membrane</keyword>
<evidence type="ECO:0000313" key="3">
    <source>
        <dbReference type="Proteomes" id="UP001225598"/>
    </source>
</evidence>
<reference evidence="2 3" key="1">
    <citation type="submission" date="2023-05" db="EMBL/GenBank/DDBJ databases">
        <title>Corynebacterium suedekumii sp. nov. and Corynebacterium breve sp. nov. isolated from raw cow's milk.</title>
        <authorList>
            <person name="Baer M.K."/>
            <person name="Mehl L."/>
            <person name="Hellmuth R."/>
            <person name="Marke G."/>
            <person name="Lipski A."/>
        </authorList>
    </citation>
    <scope>NUCLEOTIDE SEQUENCE [LARGE SCALE GENOMIC DNA]</scope>
    <source>
        <strain evidence="2 3">R4</strain>
    </source>
</reference>
<keyword evidence="1" id="KW-0812">Transmembrane</keyword>
<evidence type="ECO:0000313" key="2">
    <source>
        <dbReference type="EMBL" id="WIM68977.1"/>
    </source>
</evidence>
<dbReference type="Pfam" id="PF10724">
    <property type="entry name" value="DUF2516"/>
    <property type="match status" value="1"/>
</dbReference>
<accession>A0ABY8VIT4</accession>
<dbReference type="RefSeq" id="WP_284826876.1">
    <property type="nucleotide sequence ID" value="NZ_CP126969.1"/>
</dbReference>
<keyword evidence="3" id="KW-1185">Reference proteome</keyword>
<dbReference type="EMBL" id="CP126969">
    <property type="protein sequence ID" value="WIM68977.1"/>
    <property type="molecule type" value="Genomic_DNA"/>
</dbReference>
<gene>
    <name evidence="2" type="ORF">QP027_00885</name>
</gene>
<name>A0ABY8VIT4_9CORY</name>
<feature type="transmembrane region" description="Helical" evidence="1">
    <location>
        <begin position="42"/>
        <end position="75"/>
    </location>
</feature>
<dbReference type="Proteomes" id="UP001225598">
    <property type="component" value="Chromosome"/>
</dbReference>
<sequence length="92" mass="10000">MFLPSMLEGFMFLLIAIAGLVGAALAAMTREDAFDAANRQSKWIWVAILAGSGLVCLTPIPILPWVGAVAIGLYYFDVRPQISNILRGNFGW</sequence>
<dbReference type="InterPro" id="IPR019662">
    <property type="entry name" value="DUF2516"/>
</dbReference>
<organism evidence="2 3">
    <name type="scientific">Corynebacterium breve</name>
    <dbReference type="NCBI Taxonomy" id="3049799"/>
    <lineage>
        <taxon>Bacteria</taxon>
        <taxon>Bacillati</taxon>
        <taxon>Actinomycetota</taxon>
        <taxon>Actinomycetes</taxon>
        <taxon>Mycobacteriales</taxon>
        <taxon>Corynebacteriaceae</taxon>
        <taxon>Corynebacterium</taxon>
    </lineage>
</organism>
<protein>
    <submittedName>
        <fullName evidence="2">DUF2516 family protein</fullName>
    </submittedName>
</protein>
<keyword evidence="1" id="KW-1133">Transmembrane helix</keyword>
<evidence type="ECO:0000256" key="1">
    <source>
        <dbReference type="SAM" id="Phobius"/>
    </source>
</evidence>
<proteinExistence type="predicted"/>